<dbReference type="GO" id="GO:0032259">
    <property type="term" value="P:methylation"/>
    <property type="evidence" value="ECO:0007669"/>
    <property type="project" value="UniProtKB-KW"/>
</dbReference>
<dbReference type="Proteomes" id="UP000001059">
    <property type="component" value="Chromosome"/>
</dbReference>
<dbReference type="SUPFAM" id="SSF53335">
    <property type="entry name" value="S-adenosyl-L-methionine-dependent methyltransferases"/>
    <property type="match status" value="1"/>
</dbReference>
<dbReference type="PANTHER" id="PTHR32026">
    <property type="entry name" value="METHYLTRANSFERASE-LIKE PROTEIN 24"/>
    <property type="match status" value="1"/>
</dbReference>
<dbReference type="AlphaFoldDB" id="D5E8W3"/>
<dbReference type="InterPro" id="IPR006342">
    <property type="entry name" value="FkbM_mtfrase"/>
</dbReference>
<evidence type="ECO:0000259" key="1">
    <source>
        <dbReference type="Pfam" id="PF05050"/>
    </source>
</evidence>
<keyword evidence="3" id="KW-1185">Reference proteome</keyword>
<organism evidence="2 3">
    <name type="scientific">Methanohalophilus mahii (strain ATCC 35705 / DSM 5219 / SLP)</name>
    <dbReference type="NCBI Taxonomy" id="547558"/>
    <lineage>
        <taxon>Archaea</taxon>
        <taxon>Methanobacteriati</taxon>
        <taxon>Methanobacteriota</taxon>
        <taxon>Stenosarchaea group</taxon>
        <taxon>Methanomicrobia</taxon>
        <taxon>Methanosarcinales</taxon>
        <taxon>Methanosarcinaceae</taxon>
        <taxon>Methanohalophilus</taxon>
    </lineage>
</organism>
<dbReference type="InterPro" id="IPR026913">
    <property type="entry name" value="METTL24"/>
</dbReference>
<evidence type="ECO:0000313" key="2">
    <source>
        <dbReference type="EMBL" id="ADE35622.1"/>
    </source>
</evidence>
<reference evidence="2 3" key="1">
    <citation type="submission" date="2010-03" db="EMBL/GenBank/DDBJ databases">
        <title>The complete genome of Methanohalophilus mahii DSM 5219.</title>
        <authorList>
            <consortium name="US DOE Joint Genome Institute (JGI-PGF)"/>
            <person name="Lucas S."/>
            <person name="Copeland A."/>
            <person name="Lapidus A."/>
            <person name="Glavina del Rio T."/>
            <person name="Dalin E."/>
            <person name="Tice H."/>
            <person name="Bruce D."/>
            <person name="Goodwin L."/>
            <person name="Pitluck S."/>
            <person name="Kyrpides N."/>
            <person name="Mavromatis K."/>
            <person name="Ivanova N."/>
            <person name="Lykidis A."/>
            <person name="Saunders E."/>
            <person name="Brettin T."/>
            <person name="Detter J.C."/>
            <person name="Han C."/>
            <person name="Land M."/>
            <person name="Hauser L."/>
            <person name="Markowitz V."/>
            <person name="Cheng J.-F."/>
            <person name="Hugenholtz P."/>
            <person name="Woyke T."/>
            <person name="Wu D."/>
            <person name="Spring S."/>
            <person name="Schneider S."/>
            <person name="Schroeder M."/>
            <person name="Klenk H.-P."/>
            <person name="Eisen J.A."/>
        </authorList>
    </citation>
    <scope>NUCLEOTIDE SEQUENCE [LARGE SCALE GENOMIC DNA]</scope>
    <source>
        <strain evidence="3">ATCC 35705 / DSM 5219 / SLP</strain>
    </source>
</reference>
<dbReference type="KEGG" id="mmh:Mmah_0086"/>
<protein>
    <submittedName>
        <fullName evidence="2">Methyltransferase FkbM family</fullName>
    </submittedName>
</protein>
<gene>
    <name evidence="2" type="ordered locus">Mmah_0086</name>
</gene>
<dbReference type="EMBL" id="CP001994">
    <property type="protein sequence ID" value="ADE35622.1"/>
    <property type="molecule type" value="Genomic_DNA"/>
</dbReference>
<feature type="domain" description="Methyltransferase FkbM" evidence="1">
    <location>
        <begin position="39"/>
        <end position="173"/>
    </location>
</feature>
<dbReference type="NCBIfam" id="TIGR01444">
    <property type="entry name" value="fkbM_fam"/>
    <property type="match status" value="1"/>
</dbReference>
<sequence length="191" mass="22227">MGFCPENIDSQSVIYSMGIGEDVSWDEALIARKNVTIHGFDPTPRAIEYAKNRKLENFIVHPIGVSSKNGYMDFFTPINPSHVSHSLIKKNNTKYSIKVKIKSIDSIMDELNHKKIDILKMDIEGSEYEVIPDMLEKKIFPHQLLIEFHHRFDSFTIKNTTDIIDELIYYSYKISYISKNKQEFAFIRTTE</sequence>
<evidence type="ECO:0000313" key="3">
    <source>
        <dbReference type="Proteomes" id="UP000001059"/>
    </source>
</evidence>
<dbReference type="Pfam" id="PF05050">
    <property type="entry name" value="Methyltransf_21"/>
    <property type="match status" value="1"/>
</dbReference>
<name>D5E8W3_METMS</name>
<keyword evidence="2" id="KW-0808">Transferase</keyword>
<accession>D5E8W3</accession>
<dbReference type="HOGENOM" id="CLU_100218_0_0_2"/>
<dbReference type="InterPro" id="IPR029063">
    <property type="entry name" value="SAM-dependent_MTases_sf"/>
</dbReference>
<dbReference type="GeneID" id="8982217"/>
<dbReference type="GO" id="GO:0008168">
    <property type="term" value="F:methyltransferase activity"/>
    <property type="evidence" value="ECO:0007669"/>
    <property type="project" value="UniProtKB-KW"/>
</dbReference>
<dbReference type="RefSeq" id="WP_013036565.1">
    <property type="nucleotide sequence ID" value="NC_014002.1"/>
</dbReference>
<proteinExistence type="predicted"/>
<dbReference type="STRING" id="547558.Mmah_0086"/>
<keyword evidence="2" id="KW-0489">Methyltransferase</keyword>
<dbReference type="Gene3D" id="3.40.50.150">
    <property type="entry name" value="Vaccinia Virus protein VP39"/>
    <property type="match status" value="1"/>
</dbReference>